<accession>A0AA39UL86</accession>
<dbReference type="InterPro" id="IPR036322">
    <property type="entry name" value="WD40_repeat_dom_sf"/>
</dbReference>
<proteinExistence type="predicted"/>
<dbReference type="SUPFAM" id="SSF50978">
    <property type="entry name" value="WD40 repeat-like"/>
    <property type="match status" value="1"/>
</dbReference>
<evidence type="ECO:0000313" key="2">
    <source>
        <dbReference type="Proteomes" id="UP001168877"/>
    </source>
</evidence>
<reference evidence="1" key="2">
    <citation type="submission" date="2023-06" db="EMBL/GenBank/DDBJ databases">
        <authorList>
            <person name="Swenson N.G."/>
            <person name="Wegrzyn J.L."/>
            <person name="Mcevoy S.L."/>
        </authorList>
    </citation>
    <scope>NUCLEOTIDE SEQUENCE</scope>
    <source>
        <strain evidence="1">NS2018</strain>
        <tissue evidence="1">Leaf</tissue>
    </source>
</reference>
<dbReference type="Gene3D" id="2.130.10.10">
    <property type="entry name" value="YVTN repeat-like/Quinoprotein amine dehydrogenase"/>
    <property type="match status" value="1"/>
</dbReference>
<evidence type="ECO:0000313" key="1">
    <source>
        <dbReference type="EMBL" id="KAK0572349.1"/>
    </source>
</evidence>
<dbReference type="InterPro" id="IPR001680">
    <property type="entry name" value="WD40_rpt"/>
</dbReference>
<protein>
    <submittedName>
        <fullName evidence="1">Uncharacterized protein</fullName>
    </submittedName>
</protein>
<gene>
    <name evidence="1" type="ORF">LWI29_030321</name>
</gene>
<dbReference type="PANTHER" id="PTHR44083">
    <property type="entry name" value="TOPLESS-RELATED PROTEIN 1-RELATED"/>
    <property type="match status" value="1"/>
</dbReference>
<organism evidence="1 2">
    <name type="scientific">Acer saccharum</name>
    <name type="common">Sugar maple</name>
    <dbReference type="NCBI Taxonomy" id="4024"/>
    <lineage>
        <taxon>Eukaryota</taxon>
        <taxon>Viridiplantae</taxon>
        <taxon>Streptophyta</taxon>
        <taxon>Embryophyta</taxon>
        <taxon>Tracheophyta</taxon>
        <taxon>Spermatophyta</taxon>
        <taxon>Magnoliopsida</taxon>
        <taxon>eudicotyledons</taxon>
        <taxon>Gunneridae</taxon>
        <taxon>Pentapetalae</taxon>
        <taxon>rosids</taxon>
        <taxon>malvids</taxon>
        <taxon>Sapindales</taxon>
        <taxon>Sapindaceae</taxon>
        <taxon>Hippocastanoideae</taxon>
        <taxon>Acereae</taxon>
        <taxon>Acer</taxon>
    </lineage>
</organism>
<name>A0AA39UL86_ACESA</name>
<dbReference type="AlphaFoldDB" id="A0AA39UL86"/>
<keyword evidence="2" id="KW-1185">Reference proteome</keyword>
<dbReference type="EMBL" id="JAUESC010000388">
    <property type="protein sequence ID" value="KAK0572349.1"/>
    <property type="molecule type" value="Genomic_DNA"/>
</dbReference>
<reference evidence="1" key="1">
    <citation type="journal article" date="2022" name="Plant J.">
        <title>Strategies of tolerance reflected in two North American maple genomes.</title>
        <authorList>
            <person name="McEvoy S.L."/>
            <person name="Sezen U.U."/>
            <person name="Trouern-Trend A."/>
            <person name="McMahon S.M."/>
            <person name="Schaberg P.G."/>
            <person name="Yang J."/>
            <person name="Wegrzyn J.L."/>
            <person name="Swenson N.G."/>
        </authorList>
    </citation>
    <scope>NUCLEOTIDE SEQUENCE</scope>
    <source>
        <strain evidence="1">NS2018</strain>
    </source>
</reference>
<dbReference type="GO" id="GO:0006355">
    <property type="term" value="P:regulation of DNA-templated transcription"/>
    <property type="evidence" value="ECO:0007669"/>
    <property type="project" value="InterPro"/>
</dbReference>
<dbReference type="Pfam" id="PF00400">
    <property type="entry name" value="WD40"/>
    <property type="match status" value="1"/>
</dbReference>
<sequence length="211" mass="23593">MVTPQFWQPKNSLQLLINDISDNGPEVSVSCFALSKNDSYLISASRRMITLFNLITYKVIAKLKGHLITGLAFSSALNIMVSSGEDTQCGIDKWEKQKCKFLQMPDEKMQVVLSATYIQFHQDQIHFLVVHETQLAIYEAKELKCLLHWTPLGSVSFSQATFSCDSQVVYASFVDGTIFVFDASKLELKCTVGCVIEAYPNAIASHPQKPT</sequence>
<dbReference type="PANTHER" id="PTHR44083:SF30">
    <property type="entry name" value="TOPLESS-LIKE PROTEIN"/>
    <property type="match status" value="1"/>
</dbReference>
<comment type="caution">
    <text evidence="1">The sequence shown here is derived from an EMBL/GenBank/DDBJ whole genome shotgun (WGS) entry which is preliminary data.</text>
</comment>
<dbReference type="InterPro" id="IPR027728">
    <property type="entry name" value="Topless_fam"/>
</dbReference>
<dbReference type="Proteomes" id="UP001168877">
    <property type="component" value="Unassembled WGS sequence"/>
</dbReference>
<dbReference type="InterPro" id="IPR015943">
    <property type="entry name" value="WD40/YVTN_repeat-like_dom_sf"/>
</dbReference>